<dbReference type="EMBL" id="CACVAU010000013">
    <property type="protein sequence ID" value="CAA6804220.1"/>
    <property type="molecule type" value="Genomic_DNA"/>
</dbReference>
<keyword evidence="5 7" id="KW-1133">Transmembrane helix</keyword>
<evidence type="ECO:0000256" key="4">
    <source>
        <dbReference type="ARBA" id="ARBA00022692"/>
    </source>
</evidence>
<dbReference type="InterPro" id="IPR007140">
    <property type="entry name" value="DUF350"/>
</dbReference>
<comment type="similarity">
    <text evidence="2">Belongs to the UPF0719 family.</text>
</comment>
<evidence type="ECO:0000256" key="6">
    <source>
        <dbReference type="ARBA" id="ARBA00023136"/>
    </source>
</evidence>
<gene>
    <name evidence="8" type="ORF">HELGO_WM11826</name>
</gene>
<evidence type="ECO:0000256" key="1">
    <source>
        <dbReference type="ARBA" id="ARBA00004651"/>
    </source>
</evidence>
<keyword evidence="3" id="KW-1003">Cell membrane</keyword>
<evidence type="ECO:0000256" key="2">
    <source>
        <dbReference type="ARBA" id="ARBA00005779"/>
    </source>
</evidence>
<reference evidence="8" key="1">
    <citation type="submission" date="2020-01" db="EMBL/GenBank/DDBJ databases">
        <authorList>
            <person name="Meier V. D."/>
            <person name="Meier V D."/>
        </authorList>
    </citation>
    <scope>NUCLEOTIDE SEQUENCE</scope>
    <source>
        <strain evidence="8">HLG_WM_MAG_05</strain>
    </source>
</reference>
<sequence length="70" mass="7387">METFELSGLISALIYAGLGIAIFVLVLLLVEVATKYSINRKIAHDGNIALGIVLGSMIIAIAMIISSAIR</sequence>
<dbReference type="GO" id="GO:0005886">
    <property type="term" value="C:plasma membrane"/>
    <property type="evidence" value="ECO:0007669"/>
    <property type="project" value="UniProtKB-SubCell"/>
</dbReference>
<keyword evidence="6 7" id="KW-0472">Membrane</keyword>
<evidence type="ECO:0008006" key="9">
    <source>
        <dbReference type="Google" id="ProtNLM"/>
    </source>
</evidence>
<feature type="transmembrane region" description="Helical" evidence="7">
    <location>
        <begin position="12"/>
        <end position="34"/>
    </location>
</feature>
<feature type="transmembrane region" description="Helical" evidence="7">
    <location>
        <begin position="46"/>
        <end position="69"/>
    </location>
</feature>
<comment type="subcellular location">
    <subcellularLocation>
        <location evidence="1">Cell membrane</location>
        <topology evidence="1">Multi-pass membrane protein</topology>
    </subcellularLocation>
</comment>
<evidence type="ECO:0000256" key="5">
    <source>
        <dbReference type="ARBA" id="ARBA00022989"/>
    </source>
</evidence>
<accession>A0A6S6S3Q9</accession>
<evidence type="ECO:0000256" key="3">
    <source>
        <dbReference type="ARBA" id="ARBA00022475"/>
    </source>
</evidence>
<protein>
    <recommendedName>
        <fullName evidence="9">DUF350 domain-containing protein</fullName>
    </recommendedName>
</protein>
<dbReference type="AlphaFoldDB" id="A0A6S6S3Q9"/>
<name>A0A6S6S3Q9_9BACT</name>
<keyword evidence="4 7" id="KW-0812">Transmembrane</keyword>
<proteinExistence type="inferred from homology"/>
<organism evidence="8">
    <name type="scientific">uncultured Sulfurovum sp</name>
    <dbReference type="NCBI Taxonomy" id="269237"/>
    <lineage>
        <taxon>Bacteria</taxon>
        <taxon>Pseudomonadati</taxon>
        <taxon>Campylobacterota</taxon>
        <taxon>Epsilonproteobacteria</taxon>
        <taxon>Campylobacterales</taxon>
        <taxon>Sulfurovaceae</taxon>
        <taxon>Sulfurovum</taxon>
        <taxon>environmental samples</taxon>
    </lineage>
</organism>
<evidence type="ECO:0000256" key="7">
    <source>
        <dbReference type="SAM" id="Phobius"/>
    </source>
</evidence>
<dbReference type="Pfam" id="PF03994">
    <property type="entry name" value="DUF350"/>
    <property type="match status" value="1"/>
</dbReference>
<evidence type="ECO:0000313" key="8">
    <source>
        <dbReference type="EMBL" id="CAA6804220.1"/>
    </source>
</evidence>